<dbReference type="EMBL" id="CP054537">
    <property type="protein sequence ID" value="QSL65366.1"/>
    <property type="molecule type" value="Genomic_DNA"/>
</dbReference>
<proteinExistence type="inferred from homology"/>
<protein>
    <recommendedName>
        <fullName evidence="8">DUF2428 domain-containing protein</fullName>
    </recommendedName>
</protein>
<feature type="domain" description="DUF2428" evidence="3">
    <location>
        <begin position="670"/>
        <end position="924"/>
    </location>
</feature>
<evidence type="ECO:0000313" key="6">
    <source>
        <dbReference type="EMBL" id="QSL65366.1"/>
    </source>
</evidence>
<dbReference type="InterPro" id="IPR056843">
    <property type="entry name" value="THADA-like_TPR"/>
</dbReference>
<dbReference type="Pfam" id="PF26523">
    <property type="entry name" value="Trm732_C"/>
    <property type="match status" value="1"/>
</dbReference>
<dbReference type="InterPro" id="IPR016024">
    <property type="entry name" value="ARM-type_fold"/>
</dbReference>
<name>A0A899FY06_9ASCO</name>
<evidence type="ECO:0000259" key="3">
    <source>
        <dbReference type="Pfam" id="PF10350"/>
    </source>
</evidence>
<dbReference type="GO" id="GO:0005829">
    <property type="term" value="C:cytosol"/>
    <property type="evidence" value="ECO:0007669"/>
    <property type="project" value="TreeGrafter"/>
</dbReference>
<dbReference type="InterPro" id="IPR019442">
    <property type="entry name" value="THADA/TRM732_DUF2428"/>
</dbReference>
<accession>A0A899FY06</accession>
<feature type="domain" description="tRNA (32-2'-O)-methyltransferase regulator THADA-like TPR repeats region" evidence="4">
    <location>
        <begin position="258"/>
        <end position="530"/>
    </location>
</feature>
<dbReference type="Pfam" id="PF25150">
    <property type="entry name" value="TPR_Trm732"/>
    <property type="match status" value="1"/>
</dbReference>
<sequence>MLEFDEKAQTAFIEWVTYQHSIYQGSTKNNIFTQNKYTERQYEISEDIHKVLVHSKPQELITFLHGKNYILLYCFFYIFNNIKSSLQPHIQISLFRTLNTWLSRCIRCLELFPALKDELVHAFGSPIWEELYNFIWERWGISNTIQNILKELFTKLLSLQKIIIPYQDFEKSLNKILYKALNENTSIKASIYIIDILTKFLKVDSIFTIEPNFFVSRVLFLKDISLAPALSKMLINFLAILKQDLDHRFQKVDSNEIWVEHWLPHIIQCFCGNDIILKQNIAKWLLPGILEQSVESYKIVISKVRDSRLSSDQYFSLLIIILKIVNKLNILQEFNNQNLKNLGLFQGTLSNLLNSSSVSNRLSLLSLIVETSKLSTPISSDNLSLIMETLPNLIIDSNASSRSCIIDIVNKILLRLCSCSHSFSKKLKKMDQTEIFNEAELTTILTNIKNFILWLYDFIKSEMLPSLSYTRVVTALNIMKKLINTGIDPSISLNYEKKPKITLHFSLRIFDATMIRILIDQFINFYEESQKLAMDLLSMSPFSIHGLTQKELTLFFNRSLELIKSNRTINVEGGAKALLFIFEKIIVKHEQTIKTEDLVSKIDILDNPIKIIEFLIEELEKSILIGSKNLQLAANSFPLHGNLLTLQYILNSIHSNKELFIKMKDYLDPIYDKLICFCEDIWKIVNPILCDDSFEKLFSEKDENISKNDEDIQCFMEINNPEISSNHTQIILAYSWRSIKEASMLLVIILLRSDKTNKLSKATYEQCDNGGKLFKEWLINIRHPGALFTIYSNFITLCSFLFMSSEKELNSLPESWLQEIIFSLKNKSPSIAKKSRGMPYCITGILVSETNSSRPLLLKTIEELLAIAEFNYLCQKNYNNTTQIHAYDTLSVIFLESRLSNISIKFIEKGFVLSINGFNSNIWSIRNCSMMLFSALLTRVFGNKKHKQDSCSTIKTMSSKTFFNKYPKLRQYLLQQLKYYVSHLDNYNEDNVYVGLNPILTLISYLEVTIDHSNNEWIGMDDFIPFLDHCSKIHIWKVREMSAKAISTIIFPSTHINTIINIIESCEINIQNTLHGNLLKIKYLIQSWINYLSKNIFNVNDIQAFYTNVTNALITKFEHIISNNPCAITKSLVLEIIFVYFIDLGWIKEQLDLKFRNIIHTEETIKLCVMTIEFCVDLFQFKKYHQKIIGTNLFLKQASIILLHGLENFPQRIKKNIKHETIIIDLLENSTYDVKLSIFNYLRYTTKTILISSCIIFKIFTSILEERCEILRTSAALSLSNLLNISSYSSLNIDDLKIMTAEIIILLEDSYGYPLKMDAFISLTSALLFKLWHVEPKDIYWEQFNQWIKYFDLNSDEDKDRINRMSVIQSLKYFSEHLILNKINCYSSQQLEYIIPIYFILLKLLKDDDEKIRELASEIVSQIISEKDVFCPAYSSKLLLDHLSSIYKYSFTFKKKLLNLLIDSEDINELQAKVSHSQGTNNLFIHEKRNLWRDKLRDNSEIIKALALLDDNGYIVSKLTTWANSFAKTLLQIIVEKGYDGYLGWTSNVEYLEKASKKEKSYLELRDLFEKIINESERINIHKYLFNSKMHLDKI</sequence>
<dbReference type="PANTHER" id="PTHR14387:SF0">
    <property type="entry name" value="DUF2428 DOMAIN-CONTAINING PROTEIN"/>
    <property type="match status" value="1"/>
</dbReference>
<evidence type="ECO:0000256" key="1">
    <source>
        <dbReference type="ARBA" id="ARBA00010409"/>
    </source>
</evidence>
<dbReference type="InterPro" id="IPR056842">
    <property type="entry name" value="THADA-like_TPR_C"/>
</dbReference>
<evidence type="ECO:0000259" key="4">
    <source>
        <dbReference type="Pfam" id="PF25150"/>
    </source>
</evidence>
<dbReference type="Pfam" id="PF25151">
    <property type="entry name" value="TPR_Trm732_C"/>
    <property type="match status" value="1"/>
</dbReference>
<reference evidence="6" key="1">
    <citation type="submission" date="2020-06" db="EMBL/GenBank/DDBJ databases">
        <title>Genomes of multiple members of Pneumocystis genus reveal paths to human pathogen Pneumocystis jirovecii.</title>
        <authorList>
            <person name="Cisse O.H."/>
            <person name="Ma L."/>
            <person name="Dekker J."/>
            <person name="Khil P."/>
            <person name="Jo J."/>
            <person name="Brenchley J."/>
            <person name="Blair R."/>
            <person name="Pahar B."/>
            <person name="Chabe M."/>
            <person name="Van Rompay K.A."/>
            <person name="Keesler R."/>
            <person name="Sukura A."/>
            <person name="Hirsch V."/>
            <person name="Kutty G."/>
            <person name="Liu Y."/>
            <person name="Peng L."/>
            <person name="Chen J."/>
            <person name="Song J."/>
            <person name="Weissenbacher-Lang C."/>
            <person name="Xu J."/>
            <person name="Upham N.S."/>
            <person name="Stajich J.E."/>
            <person name="Cuomo C.A."/>
            <person name="Cushion M.T."/>
            <person name="Kovacs J.A."/>
        </authorList>
    </citation>
    <scope>NUCLEOTIDE SEQUENCE</scope>
    <source>
        <strain evidence="6">2A</strain>
    </source>
</reference>
<dbReference type="SUPFAM" id="SSF48371">
    <property type="entry name" value="ARM repeat"/>
    <property type="match status" value="1"/>
</dbReference>
<evidence type="ECO:0000256" key="2">
    <source>
        <dbReference type="ARBA" id="ARBA00022694"/>
    </source>
</evidence>
<keyword evidence="7" id="KW-1185">Reference proteome</keyword>
<feature type="domain" description="tRNA (32-2'-O)-methyltransferase regulator THADA-like C-terminal TPR repeats region" evidence="5">
    <location>
        <begin position="926"/>
        <end position="1084"/>
    </location>
</feature>
<dbReference type="Proteomes" id="UP000663699">
    <property type="component" value="Chromosome 6"/>
</dbReference>
<dbReference type="InterPro" id="IPR051954">
    <property type="entry name" value="tRNA_methyltransferase_THADA"/>
</dbReference>
<evidence type="ECO:0000259" key="5">
    <source>
        <dbReference type="Pfam" id="PF25151"/>
    </source>
</evidence>
<dbReference type="PANTHER" id="PTHR14387">
    <property type="entry name" value="THADA/DEATH RECEPTOR INTERACTING PROTEIN"/>
    <property type="match status" value="1"/>
</dbReference>
<comment type="similarity">
    <text evidence="1">Belongs to the THADA family.</text>
</comment>
<dbReference type="GO" id="GO:0030488">
    <property type="term" value="P:tRNA methylation"/>
    <property type="evidence" value="ECO:0007669"/>
    <property type="project" value="TreeGrafter"/>
</dbReference>
<evidence type="ECO:0000313" key="7">
    <source>
        <dbReference type="Proteomes" id="UP000663699"/>
    </source>
</evidence>
<organism evidence="6 7">
    <name type="scientific">Pneumocystis wakefieldiae</name>
    <dbReference type="NCBI Taxonomy" id="38082"/>
    <lineage>
        <taxon>Eukaryota</taxon>
        <taxon>Fungi</taxon>
        <taxon>Dikarya</taxon>
        <taxon>Ascomycota</taxon>
        <taxon>Taphrinomycotina</taxon>
        <taxon>Pneumocystomycetes</taxon>
        <taxon>Pneumocystaceae</taxon>
        <taxon>Pneumocystis</taxon>
    </lineage>
</organism>
<gene>
    <name evidence="6" type="ORF">MERGE_002676</name>
</gene>
<dbReference type="Pfam" id="PF10350">
    <property type="entry name" value="DUF2428"/>
    <property type="match status" value="1"/>
</dbReference>
<evidence type="ECO:0008006" key="8">
    <source>
        <dbReference type="Google" id="ProtNLM"/>
    </source>
</evidence>
<keyword evidence="2" id="KW-0819">tRNA processing</keyword>
<dbReference type="OrthoDB" id="73997at2759"/>